<evidence type="ECO:0000313" key="4">
    <source>
        <dbReference type="Proteomes" id="UP000197138"/>
    </source>
</evidence>
<dbReference type="GO" id="GO:0032299">
    <property type="term" value="C:ribonuclease H2 complex"/>
    <property type="evidence" value="ECO:0007669"/>
    <property type="project" value="InterPro"/>
</dbReference>
<dbReference type="AlphaFoldDB" id="A0A218WNH8"/>
<dbReference type="GeneID" id="116198202"/>
<feature type="region of interest" description="Disordered" evidence="1">
    <location>
        <begin position="1"/>
        <end position="22"/>
    </location>
</feature>
<evidence type="ECO:0000256" key="1">
    <source>
        <dbReference type="SAM" id="MobiDB-lite"/>
    </source>
</evidence>
<evidence type="ECO:0000313" key="5">
    <source>
        <dbReference type="Proteomes" id="UP000233551"/>
    </source>
</evidence>
<dbReference type="Proteomes" id="UP000233551">
    <property type="component" value="Unassembled WGS sequence"/>
</dbReference>
<reference evidence="2" key="2">
    <citation type="submission" date="2017-06" db="EMBL/GenBank/DDBJ databases">
        <title>The pomegranate genome and the genomics of punicalagin biosynthesis.</title>
        <authorList>
            <person name="Xu C."/>
        </authorList>
    </citation>
    <scope>NUCLEOTIDE SEQUENCE [LARGE SCALE GENOMIC DNA]</scope>
    <source>
        <tissue evidence="2">Fresh leaf</tissue>
    </source>
</reference>
<dbReference type="EMBL" id="PGOL01000265">
    <property type="protein sequence ID" value="PKI73678.1"/>
    <property type="molecule type" value="Genomic_DNA"/>
</dbReference>
<dbReference type="PANTHER" id="PTHR47204:SF1">
    <property type="entry name" value="RIBONUCLEASE H2 SUBUNIT C"/>
    <property type="match status" value="1"/>
</dbReference>
<sequence length="165" mass="18209">MEAGSLARSGLREPEDQPPAVDLTGGVHLLPCTVKYDGPCSVSDYFKPKLAGMEVDGLTVEEAHFRGRKLQGASISFPHGYSGLVISKRTSDKTSASGSSEENRNLWEIKAKFERMTYWNHDSVPSKDDPISRSLHWLPLAEVLHKPVTPEELASSSIMEKNQND</sequence>
<dbReference type="CDD" id="cd09271">
    <property type="entry name" value="RNase_H2-C"/>
    <property type="match status" value="1"/>
</dbReference>
<dbReference type="GO" id="GO:0006401">
    <property type="term" value="P:RNA catabolic process"/>
    <property type="evidence" value="ECO:0007669"/>
    <property type="project" value="InterPro"/>
</dbReference>
<dbReference type="Gene3D" id="2.40.128.680">
    <property type="match status" value="1"/>
</dbReference>
<evidence type="ECO:0000313" key="2">
    <source>
        <dbReference type="EMBL" id="OWM74417.1"/>
    </source>
</evidence>
<dbReference type="Proteomes" id="UP000197138">
    <property type="component" value="Unassembled WGS sequence"/>
</dbReference>
<reference evidence="4" key="1">
    <citation type="journal article" date="2017" name="Plant J.">
        <title>The pomegranate (Punica granatum L.) genome and the genomics of punicalagin biosynthesis.</title>
        <authorList>
            <person name="Qin G."/>
            <person name="Xu C."/>
            <person name="Ming R."/>
            <person name="Tang H."/>
            <person name="Guyot R."/>
            <person name="Kramer E.M."/>
            <person name="Hu Y."/>
            <person name="Yi X."/>
            <person name="Qi Y."/>
            <person name="Xu X."/>
            <person name="Gao Z."/>
            <person name="Pan H."/>
            <person name="Jian J."/>
            <person name="Tian Y."/>
            <person name="Yue Z."/>
            <person name="Xu Y."/>
        </authorList>
    </citation>
    <scope>NUCLEOTIDE SEQUENCE [LARGE SCALE GENOMIC DNA]</scope>
    <source>
        <strain evidence="4">cv. Dabenzi</strain>
    </source>
</reference>
<accession>A0A218WNH8</accession>
<dbReference type="Pfam" id="PF08615">
    <property type="entry name" value="RNase_H2_suC"/>
    <property type="match status" value="1"/>
</dbReference>
<dbReference type="OrthoDB" id="6222486at2759"/>
<name>A0A218WNH8_PUNGR</name>
<dbReference type="PANTHER" id="PTHR47204">
    <property type="entry name" value="OS02G0168900 PROTEIN"/>
    <property type="match status" value="1"/>
</dbReference>
<organism evidence="2 4">
    <name type="scientific">Punica granatum</name>
    <name type="common">Pomegranate</name>
    <dbReference type="NCBI Taxonomy" id="22663"/>
    <lineage>
        <taxon>Eukaryota</taxon>
        <taxon>Viridiplantae</taxon>
        <taxon>Streptophyta</taxon>
        <taxon>Embryophyta</taxon>
        <taxon>Tracheophyta</taxon>
        <taxon>Spermatophyta</taxon>
        <taxon>Magnoliopsida</taxon>
        <taxon>eudicotyledons</taxon>
        <taxon>Gunneridae</taxon>
        <taxon>Pentapetalae</taxon>
        <taxon>rosids</taxon>
        <taxon>malvids</taxon>
        <taxon>Myrtales</taxon>
        <taxon>Lythraceae</taxon>
        <taxon>Punica</taxon>
    </lineage>
</organism>
<keyword evidence="5" id="KW-1185">Reference proteome</keyword>
<comment type="caution">
    <text evidence="2">The sequence shown here is derived from an EMBL/GenBank/DDBJ whole genome shotgun (WGS) entry which is preliminary data.</text>
</comment>
<dbReference type="InterPro" id="IPR013924">
    <property type="entry name" value="RNase_H2_suC"/>
</dbReference>
<proteinExistence type="predicted"/>
<dbReference type="EMBL" id="MTKT01003779">
    <property type="protein sequence ID" value="OWM74417.1"/>
    <property type="molecule type" value="Genomic_DNA"/>
</dbReference>
<gene>
    <name evidence="2" type="ORF">CDL15_Pgr013321</name>
    <name evidence="3" type="ORF">CRG98_005919</name>
</gene>
<evidence type="ECO:0000313" key="3">
    <source>
        <dbReference type="EMBL" id="PKI73678.1"/>
    </source>
</evidence>
<protein>
    <submittedName>
        <fullName evidence="2">Uncharacterized protein</fullName>
    </submittedName>
</protein>
<reference evidence="3 5" key="3">
    <citation type="submission" date="2017-11" db="EMBL/GenBank/DDBJ databases">
        <title>De-novo sequencing of pomegranate (Punica granatum L.) genome.</title>
        <authorList>
            <person name="Akparov Z."/>
            <person name="Amiraslanov A."/>
            <person name="Hajiyeva S."/>
            <person name="Abbasov M."/>
            <person name="Kaur K."/>
            <person name="Hamwieh A."/>
            <person name="Solovyev V."/>
            <person name="Salamov A."/>
            <person name="Braich B."/>
            <person name="Kosarev P."/>
            <person name="Mahmoud A."/>
            <person name="Hajiyev E."/>
            <person name="Babayeva S."/>
            <person name="Izzatullayeva V."/>
            <person name="Mammadov A."/>
            <person name="Mammadov A."/>
            <person name="Sharifova S."/>
            <person name="Ojaghi J."/>
            <person name="Eynullazada K."/>
            <person name="Bayramov B."/>
            <person name="Abdulazimova A."/>
            <person name="Shahmuradov I."/>
        </authorList>
    </citation>
    <scope>NUCLEOTIDE SEQUENCE [LARGE SCALE GENOMIC DNA]</scope>
    <source>
        <strain evidence="3">AG2017</strain>
        <strain evidence="5">cv. AG2017</strain>
        <tissue evidence="3">Leaf</tissue>
    </source>
</reference>